<dbReference type="RefSeq" id="XP_014155535.1">
    <property type="nucleotide sequence ID" value="XM_014300060.1"/>
</dbReference>
<evidence type="ECO:0000313" key="2">
    <source>
        <dbReference type="EMBL" id="KNC81633.1"/>
    </source>
</evidence>
<evidence type="ECO:0000256" key="1">
    <source>
        <dbReference type="SAM" id="MobiDB-lite"/>
    </source>
</evidence>
<dbReference type="GeneID" id="25906560"/>
<organism evidence="2 3">
    <name type="scientific">Sphaeroforma arctica JP610</name>
    <dbReference type="NCBI Taxonomy" id="667725"/>
    <lineage>
        <taxon>Eukaryota</taxon>
        <taxon>Ichthyosporea</taxon>
        <taxon>Ichthyophonida</taxon>
        <taxon>Sphaeroforma</taxon>
    </lineage>
</organism>
<evidence type="ECO:0000313" key="3">
    <source>
        <dbReference type="Proteomes" id="UP000054560"/>
    </source>
</evidence>
<reference evidence="2 3" key="1">
    <citation type="submission" date="2011-02" db="EMBL/GenBank/DDBJ databases">
        <title>The Genome Sequence of Sphaeroforma arctica JP610.</title>
        <authorList>
            <consortium name="The Broad Institute Genome Sequencing Platform"/>
            <person name="Russ C."/>
            <person name="Cuomo C."/>
            <person name="Young S.K."/>
            <person name="Zeng Q."/>
            <person name="Gargeya S."/>
            <person name="Alvarado L."/>
            <person name="Berlin A."/>
            <person name="Chapman S.B."/>
            <person name="Chen Z."/>
            <person name="Freedman E."/>
            <person name="Gellesch M."/>
            <person name="Goldberg J."/>
            <person name="Griggs A."/>
            <person name="Gujja S."/>
            <person name="Heilman E."/>
            <person name="Heiman D."/>
            <person name="Howarth C."/>
            <person name="Mehta T."/>
            <person name="Neiman D."/>
            <person name="Pearson M."/>
            <person name="Roberts A."/>
            <person name="Saif S."/>
            <person name="Shea T."/>
            <person name="Shenoy N."/>
            <person name="Sisk P."/>
            <person name="Stolte C."/>
            <person name="Sykes S."/>
            <person name="White J."/>
            <person name="Yandava C."/>
            <person name="Burger G."/>
            <person name="Gray M.W."/>
            <person name="Holland P.W.H."/>
            <person name="King N."/>
            <person name="Lang F.B.F."/>
            <person name="Roger A.J."/>
            <person name="Ruiz-Trillo I."/>
            <person name="Haas B."/>
            <person name="Nusbaum C."/>
            <person name="Birren B."/>
        </authorList>
    </citation>
    <scope>NUCLEOTIDE SEQUENCE [LARGE SCALE GENOMIC DNA]</scope>
    <source>
        <strain evidence="2 3">JP610</strain>
    </source>
</reference>
<accession>A0A0L0G0B2</accession>
<dbReference type="AlphaFoldDB" id="A0A0L0G0B2"/>
<feature type="region of interest" description="Disordered" evidence="1">
    <location>
        <begin position="1"/>
        <end position="87"/>
    </location>
</feature>
<sequence length="104" mass="10950">MDTTNIPVPTPVTADSEDDSAEDDEDILDDVQPGTTKVPAKKSVGKKVTAKKMPGTKLPAKKTPVTKTTMKIASKKAPTKTSTGTCNSRASTLDYVINVLLSST</sequence>
<dbReference type="Proteomes" id="UP000054560">
    <property type="component" value="Unassembled WGS sequence"/>
</dbReference>
<dbReference type="EMBL" id="KQ242013">
    <property type="protein sequence ID" value="KNC81633.1"/>
    <property type="molecule type" value="Genomic_DNA"/>
</dbReference>
<name>A0A0L0G0B2_9EUKA</name>
<feature type="compositionally biased region" description="Basic residues" evidence="1">
    <location>
        <begin position="39"/>
        <end position="50"/>
    </location>
</feature>
<proteinExistence type="predicted"/>
<feature type="compositionally biased region" description="Acidic residues" evidence="1">
    <location>
        <begin position="15"/>
        <end position="29"/>
    </location>
</feature>
<protein>
    <submittedName>
        <fullName evidence="2">Uncharacterized protein</fullName>
    </submittedName>
</protein>
<gene>
    <name evidence="2" type="ORF">SARC_06056</name>
</gene>
<keyword evidence="3" id="KW-1185">Reference proteome</keyword>